<dbReference type="CDD" id="cd09721">
    <property type="entry name" value="Cas1_I-C"/>
    <property type="match status" value="1"/>
</dbReference>
<feature type="binding site" evidence="10">
    <location>
        <position position="249"/>
    </location>
    <ligand>
        <name>Mn(2+)</name>
        <dbReference type="ChEBI" id="CHEBI:29035"/>
    </ligand>
</feature>
<keyword evidence="1 10" id="KW-0540">Nuclease</keyword>
<reference evidence="11 12" key="1">
    <citation type="submission" date="2020-08" db="EMBL/GenBank/DDBJ databases">
        <title>Genome public.</title>
        <authorList>
            <person name="Liu C."/>
            <person name="Sun Q."/>
        </authorList>
    </citation>
    <scope>NUCLEOTIDE SEQUENCE [LARGE SCALE GENOMIC DNA]</scope>
    <source>
        <strain evidence="11 12">BX10</strain>
    </source>
</reference>
<keyword evidence="4 10" id="KW-0378">Hydrolase</keyword>
<protein>
    <recommendedName>
        <fullName evidence="10">CRISPR-associated endonuclease Cas1</fullName>
        <ecNumber evidence="10">3.1.-.-</ecNumber>
    </recommendedName>
</protein>
<evidence type="ECO:0000256" key="4">
    <source>
        <dbReference type="ARBA" id="ARBA00022801"/>
    </source>
</evidence>
<comment type="function">
    <text evidence="10">CRISPR (clustered regularly interspaced short palindromic repeat), is an adaptive immune system that provides protection against mobile genetic elements (viruses, transposable elements and conjugative plasmids). CRISPR clusters contain spacers, sequences complementary to antecedent mobile elements, and target invading nucleic acids. CRISPR clusters are transcribed and processed into CRISPR RNA (crRNA). Acts as a dsDNA endonuclease. Involved in the integration of spacer DNA into the CRISPR cassette.</text>
</comment>
<accession>A0ABR7NT03</accession>
<dbReference type="InterPro" id="IPR002729">
    <property type="entry name" value="CRISPR-assoc_Cas1"/>
</dbReference>
<evidence type="ECO:0000256" key="9">
    <source>
        <dbReference type="ARBA" id="ARBA00038592"/>
    </source>
</evidence>
<organism evidence="11 12">
    <name type="scientific">Enterocloster hominis</name>
    <name type="common">ex Liu et al. 2021</name>
    <dbReference type="NCBI Taxonomy" id="2763663"/>
    <lineage>
        <taxon>Bacteria</taxon>
        <taxon>Bacillati</taxon>
        <taxon>Bacillota</taxon>
        <taxon>Clostridia</taxon>
        <taxon>Lachnospirales</taxon>
        <taxon>Lachnospiraceae</taxon>
        <taxon>Enterocloster</taxon>
    </lineage>
</organism>
<dbReference type="HAMAP" id="MF_01470">
    <property type="entry name" value="Cas1"/>
    <property type="match status" value="1"/>
</dbReference>
<dbReference type="NCBIfam" id="TIGR03640">
    <property type="entry name" value="cas1_DVULG"/>
    <property type="match status" value="1"/>
</dbReference>
<evidence type="ECO:0000313" key="11">
    <source>
        <dbReference type="EMBL" id="MBC8599256.1"/>
    </source>
</evidence>
<keyword evidence="3 10" id="KW-0255">Endonuclease</keyword>
<feature type="binding site" evidence="10">
    <location>
        <position position="166"/>
    </location>
    <ligand>
        <name>Mn(2+)</name>
        <dbReference type="ChEBI" id="CHEBI:29035"/>
    </ligand>
</feature>
<evidence type="ECO:0000256" key="8">
    <source>
        <dbReference type="ARBA" id="ARBA00023211"/>
    </source>
</evidence>
<dbReference type="InterPro" id="IPR042211">
    <property type="entry name" value="CRISPR-assoc_Cas1_N"/>
</dbReference>
<keyword evidence="5 10" id="KW-0460">Magnesium</keyword>
<name>A0ABR7NT03_9FIRM</name>
<keyword evidence="2 10" id="KW-0479">Metal-binding</keyword>
<comment type="caution">
    <text evidence="11">The sequence shown here is derived from an EMBL/GenBank/DDBJ whole genome shotgun (WGS) entry which is preliminary data.</text>
</comment>
<dbReference type="NCBIfam" id="TIGR00287">
    <property type="entry name" value="cas1"/>
    <property type="match status" value="1"/>
</dbReference>
<sequence>MKKLLNTLYVTSENSYLGLDGENVVVYEEKEEIGRLPLHNLEGIVSFGYRGVSPALMGGCAERNVSLCFLSPQGKFLARVTGKVKGNVILRQRQYDGSRDEGESLELAKTCILGKIYNARWILERAIRDHGMQIDEERVKEASQYLKNSMELVRGSVSKDQLRGYEGEAASVYFGVFDQLILQQKKDFLFQGRSRRPPLDPVNALLSFVYTLLTNTVTAALETVGLDPYVGYLHTDRPGRASLALDLIEELRPVLADRFVLSLINKRIVSGKNFTRKENGAVLMDAELRKKVLTEWQNKKKETLTHPYLKEKVEWGMVPYVQAMLLARYLRGDLDGYPVFLWK</sequence>
<gene>
    <name evidence="11" type="primary">cas1c</name>
    <name evidence="10" type="synonym">cas1</name>
    <name evidence="11" type="ORF">H8708_08460</name>
</gene>
<dbReference type="PANTHER" id="PTHR34353:SF2">
    <property type="entry name" value="CRISPR-ASSOCIATED ENDONUCLEASE CAS1 1"/>
    <property type="match status" value="1"/>
</dbReference>
<evidence type="ECO:0000256" key="2">
    <source>
        <dbReference type="ARBA" id="ARBA00022723"/>
    </source>
</evidence>
<proteinExistence type="inferred from homology"/>
<evidence type="ECO:0000256" key="1">
    <source>
        <dbReference type="ARBA" id="ARBA00022722"/>
    </source>
</evidence>
<dbReference type="RefSeq" id="WP_262427559.1">
    <property type="nucleotide sequence ID" value="NZ_JACRTJ010000018.1"/>
</dbReference>
<comment type="similarity">
    <text evidence="10">Belongs to the CRISPR-associated endonuclease Cas1 family.</text>
</comment>
<keyword evidence="8 10" id="KW-0464">Manganese</keyword>
<feature type="binding site" evidence="10">
    <location>
        <position position="234"/>
    </location>
    <ligand>
        <name>Mn(2+)</name>
        <dbReference type="ChEBI" id="CHEBI:29035"/>
    </ligand>
</feature>
<dbReference type="InterPro" id="IPR050646">
    <property type="entry name" value="Cas1"/>
</dbReference>
<dbReference type="PANTHER" id="PTHR34353">
    <property type="entry name" value="CRISPR-ASSOCIATED ENDONUCLEASE CAS1 1"/>
    <property type="match status" value="1"/>
</dbReference>
<dbReference type="Proteomes" id="UP000647491">
    <property type="component" value="Unassembled WGS sequence"/>
</dbReference>
<dbReference type="Pfam" id="PF01867">
    <property type="entry name" value="Cas_Cas1"/>
    <property type="match status" value="1"/>
</dbReference>
<dbReference type="EC" id="3.1.-.-" evidence="10"/>
<evidence type="ECO:0000256" key="7">
    <source>
        <dbReference type="ARBA" id="ARBA00023125"/>
    </source>
</evidence>
<dbReference type="Gene3D" id="1.20.120.920">
    <property type="entry name" value="CRISPR-associated endonuclease Cas1, C-terminal domain"/>
    <property type="match status" value="1"/>
</dbReference>
<keyword evidence="6 10" id="KW-0051">Antiviral defense</keyword>
<dbReference type="GO" id="GO:0004519">
    <property type="term" value="F:endonuclease activity"/>
    <property type="evidence" value="ECO:0007669"/>
    <property type="project" value="UniProtKB-KW"/>
</dbReference>
<comment type="subunit">
    <text evidence="9 10">Homodimer, forms a heterotetramer with a Cas2 homodimer.</text>
</comment>
<evidence type="ECO:0000256" key="10">
    <source>
        <dbReference type="HAMAP-Rule" id="MF_01470"/>
    </source>
</evidence>
<evidence type="ECO:0000256" key="5">
    <source>
        <dbReference type="ARBA" id="ARBA00022842"/>
    </source>
</evidence>
<evidence type="ECO:0000256" key="3">
    <source>
        <dbReference type="ARBA" id="ARBA00022759"/>
    </source>
</evidence>
<evidence type="ECO:0000313" key="12">
    <source>
        <dbReference type="Proteomes" id="UP000647491"/>
    </source>
</evidence>
<dbReference type="EMBL" id="JACRTJ010000018">
    <property type="protein sequence ID" value="MBC8599256.1"/>
    <property type="molecule type" value="Genomic_DNA"/>
</dbReference>
<keyword evidence="12" id="KW-1185">Reference proteome</keyword>
<comment type="cofactor">
    <cofactor evidence="10">
        <name>Mg(2+)</name>
        <dbReference type="ChEBI" id="CHEBI:18420"/>
    </cofactor>
    <cofactor evidence="10">
        <name>Mn(2+)</name>
        <dbReference type="ChEBI" id="CHEBI:29035"/>
    </cofactor>
</comment>
<dbReference type="InterPro" id="IPR042206">
    <property type="entry name" value="CRISPR-assoc_Cas1_C"/>
</dbReference>
<dbReference type="InterPro" id="IPR019856">
    <property type="entry name" value="CRISPR-assoc_Cas1_DVULG"/>
</dbReference>
<evidence type="ECO:0000256" key="6">
    <source>
        <dbReference type="ARBA" id="ARBA00023118"/>
    </source>
</evidence>
<dbReference type="Gene3D" id="3.100.10.20">
    <property type="entry name" value="CRISPR-associated endonuclease Cas1, N-terminal domain"/>
    <property type="match status" value="1"/>
</dbReference>
<keyword evidence="7 10" id="KW-0238">DNA-binding</keyword>